<proteinExistence type="predicted"/>
<reference evidence="2 3" key="1">
    <citation type="submission" date="2016-05" db="EMBL/GenBank/DDBJ databases">
        <title>First whole genome sequencing of Entamoeba histolytica HM1:IMSS-clone-6.</title>
        <authorList>
            <person name="Mukherjee Avik.K."/>
            <person name="Izumyama S."/>
            <person name="Nakada-Tsukui K."/>
            <person name="Nozaki T."/>
        </authorList>
    </citation>
    <scope>NUCLEOTIDE SEQUENCE [LARGE SCALE GENOMIC DNA]</scope>
    <source>
        <strain evidence="2 3">HM1:IMSS clone 6</strain>
    </source>
</reference>
<dbReference type="SUPFAM" id="SSF69572">
    <property type="entry name" value="Activating enzymes of the ubiquitin-like proteins"/>
    <property type="match status" value="1"/>
</dbReference>
<dbReference type="VEuPathDB" id="AmoebaDB:EHI7A_186670"/>
<dbReference type="Pfam" id="PF00899">
    <property type="entry name" value="ThiF"/>
    <property type="match status" value="1"/>
</dbReference>
<dbReference type="GO" id="GO:0005737">
    <property type="term" value="C:cytoplasm"/>
    <property type="evidence" value="ECO:0007669"/>
    <property type="project" value="TreeGrafter"/>
</dbReference>
<dbReference type="Proteomes" id="UP000078387">
    <property type="component" value="Unassembled WGS sequence"/>
</dbReference>
<name>A0A5K1UG58_ENTHI</name>
<evidence type="ECO:0000313" key="2">
    <source>
        <dbReference type="EMBL" id="GAT94554.1"/>
    </source>
</evidence>
<evidence type="ECO:0000259" key="1">
    <source>
        <dbReference type="Pfam" id="PF00899"/>
    </source>
</evidence>
<comment type="caution">
    <text evidence="2">The sequence shown here is derived from an EMBL/GenBank/DDBJ whole genome shotgun (WGS) entry which is preliminary data.</text>
</comment>
<dbReference type="VEuPathDB" id="AmoebaDB:EHI_004850"/>
<dbReference type="VEuPathDB" id="AmoebaDB:EHI5A_099840"/>
<accession>A0A5K1UG58</accession>
<dbReference type="GO" id="GO:0019781">
    <property type="term" value="F:NEDD8 activating enzyme activity"/>
    <property type="evidence" value="ECO:0007669"/>
    <property type="project" value="TreeGrafter"/>
</dbReference>
<dbReference type="OMA" id="ISKIETC"/>
<dbReference type="InterPro" id="IPR035985">
    <property type="entry name" value="Ubiquitin-activating_enz"/>
</dbReference>
<dbReference type="Gene3D" id="3.40.50.720">
    <property type="entry name" value="NAD(P)-binding Rossmann-like Domain"/>
    <property type="match status" value="1"/>
</dbReference>
<dbReference type="AlphaFoldDB" id="A0A5K1UG58"/>
<dbReference type="InterPro" id="IPR000594">
    <property type="entry name" value="ThiF_NAD_FAD-bd"/>
</dbReference>
<dbReference type="FunFam" id="3.40.50.720:FF:001327">
    <property type="entry name" value="Ubiquitin activating enzyme, putative"/>
    <property type="match status" value="1"/>
</dbReference>
<dbReference type="InterPro" id="IPR045886">
    <property type="entry name" value="ThiF/MoeB/HesA"/>
</dbReference>
<sequence length="287" mass="32300">MEKNVQKLYDRSIRTWGIEAQQLLLNSHILAVGYDPLMSEILKNVVISGISKVTVIDTYKGEPIYTTQYDKNHLFTPEQGGVRTSSIEKVKSVNSDLTINVIKESQLNDDLFNSLSLIICTLPDEHLLSKLESSSKPIIFCSSVGGVGNFYVTNINGHYKPIKEYILCDTPKMVARQIIKTYFIQYNTMDTYSVDTLSSSFVHLLNKEEQLELLVGFNYAPVNSVIGSLAAQEVINIIGKRPTYTNEDSNGFIYDSVNNIGDIICTNPTLQQKNMKINENKHFVILD</sequence>
<organism evidence="2 3">
    <name type="scientific">Entamoeba histolytica</name>
    <dbReference type="NCBI Taxonomy" id="5759"/>
    <lineage>
        <taxon>Eukaryota</taxon>
        <taxon>Amoebozoa</taxon>
        <taxon>Evosea</taxon>
        <taxon>Archamoebae</taxon>
        <taxon>Mastigamoebida</taxon>
        <taxon>Entamoebidae</taxon>
        <taxon>Entamoeba</taxon>
    </lineage>
</organism>
<dbReference type="VEuPathDB" id="AmoebaDB:KM1_284010"/>
<protein>
    <submittedName>
        <fullName evidence="2">Ubiquitin-activating enzyme putative</fullName>
    </submittedName>
</protein>
<dbReference type="PANTHER" id="PTHR10953">
    <property type="entry name" value="UBIQUITIN-ACTIVATING ENZYME E1"/>
    <property type="match status" value="1"/>
</dbReference>
<dbReference type="PANTHER" id="PTHR10953:SF29">
    <property type="entry name" value="NEDD8-ACTIVATING ENZYME E1 REGULATORY SUBUNIT"/>
    <property type="match status" value="1"/>
</dbReference>
<dbReference type="VEuPathDB" id="AmoebaDB:KM1_284000"/>
<feature type="domain" description="THIF-type NAD/FAD binding fold" evidence="1">
    <location>
        <begin position="9"/>
        <end position="258"/>
    </location>
</feature>
<dbReference type="EMBL" id="BDEQ01000001">
    <property type="protein sequence ID" value="GAT94554.1"/>
    <property type="molecule type" value="Genomic_DNA"/>
</dbReference>
<evidence type="ECO:0000313" key="3">
    <source>
        <dbReference type="Proteomes" id="UP000078387"/>
    </source>
</evidence>
<gene>
    <name evidence="2" type="ORF">CL6EHI_004850</name>
</gene>
<dbReference type="GO" id="GO:0045116">
    <property type="term" value="P:protein neddylation"/>
    <property type="evidence" value="ECO:0007669"/>
    <property type="project" value="TreeGrafter"/>
</dbReference>
<dbReference type="VEuPathDB" id="AmoebaDB:EHI8A_216570"/>